<feature type="transmembrane region" description="Helical" evidence="6">
    <location>
        <begin position="97"/>
        <end position="116"/>
    </location>
</feature>
<proteinExistence type="predicted"/>
<dbReference type="PROSITE" id="PS50259">
    <property type="entry name" value="G_PROTEIN_RECEP_F3_4"/>
    <property type="match status" value="1"/>
</dbReference>
<sequence length="117" mass="12864">MVRLATSQEKGRCVPKNIEFLFFQEVLGDVCVALASVGACLELGTVAVLFRYRETPIVRANNSKPSFLLLFALTLCFLCSLTFIGKPTGWSCMLRQTAFAITAVLCFSGIFGKLFLL</sequence>
<evidence type="ECO:0000313" key="9">
    <source>
        <dbReference type="Proteomes" id="UP000287033"/>
    </source>
</evidence>
<keyword evidence="9" id="KW-1185">Reference proteome</keyword>
<evidence type="ECO:0000256" key="3">
    <source>
        <dbReference type="ARBA" id="ARBA00022989"/>
    </source>
</evidence>
<reference evidence="8 9" key="1">
    <citation type="journal article" date="2018" name="Nat. Ecol. Evol.">
        <title>Shark genomes provide insights into elasmobranch evolution and the origin of vertebrates.</title>
        <authorList>
            <person name="Hara Y"/>
            <person name="Yamaguchi K"/>
            <person name="Onimaru K"/>
            <person name="Kadota M"/>
            <person name="Koyanagi M"/>
            <person name="Keeley SD"/>
            <person name="Tatsumi K"/>
            <person name="Tanaka K"/>
            <person name="Motone F"/>
            <person name="Kageyama Y"/>
            <person name="Nozu R"/>
            <person name="Adachi N"/>
            <person name="Nishimura O"/>
            <person name="Nakagawa R"/>
            <person name="Tanegashima C"/>
            <person name="Kiyatake I"/>
            <person name="Matsumoto R"/>
            <person name="Murakumo K"/>
            <person name="Nishida K"/>
            <person name="Terakita A"/>
            <person name="Kuratani S"/>
            <person name="Sato K"/>
            <person name="Hyodo S Kuraku.S."/>
        </authorList>
    </citation>
    <scope>NUCLEOTIDE SEQUENCE [LARGE SCALE GENOMIC DNA]</scope>
</reference>
<evidence type="ECO:0000256" key="5">
    <source>
        <dbReference type="ARBA" id="ARBA00023180"/>
    </source>
</evidence>
<dbReference type="Pfam" id="PF00003">
    <property type="entry name" value="7tm_3"/>
    <property type="match status" value="1"/>
</dbReference>
<evidence type="ECO:0000256" key="2">
    <source>
        <dbReference type="ARBA" id="ARBA00022692"/>
    </source>
</evidence>
<comment type="subcellular location">
    <subcellularLocation>
        <location evidence="1">Membrane</location>
        <topology evidence="1">Multi-pass membrane protein</topology>
    </subcellularLocation>
</comment>
<dbReference type="InterPro" id="IPR017978">
    <property type="entry name" value="GPCR_3_C"/>
</dbReference>
<keyword evidence="2 6" id="KW-0812">Transmembrane</keyword>
<dbReference type="InterPro" id="IPR000337">
    <property type="entry name" value="GPCR_3"/>
</dbReference>
<evidence type="ECO:0000256" key="4">
    <source>
        <dbReference type="ARBA" id="ARBA00023136"/>
    </source>
</evidence>
<evidence type="ECO:0000256" key="6">
    <source>
        <dbReference type="SAM" id="Phobius"/>
    </source>
</evidence>
<keyword evidence="3 6" id="KW-1133">Transmembrane helix</keyword>
<dbReference type="PRINTS" id="PR00248">
    <property type="entry name" value="GPCRMGR"/>
</dbReference>
<dbReference type="EMBL" id="BEZZ01000422">
    <property type="protein sequence ID" value="GCC32276.1"/>
    <property type="molecule type" value="Genomic_DNA"/>
</dbReference>
<gene>
    <name evidence="8" type="ORF">chiPu_0010737</name>
</gene>
<dbReference type="AlphaFoldDB" id="A0A401SPG7"/>
<keyword evidence="4 6" id="KW-0472">Membrane</keyword>
<dbReference type="GO" id="GO:0004930">
    <property type="term" value="F:G protein-coupled receptor activity"/>
    <property type="evidence" value="ECO:0007669"/>
    <property type="project" value="InterPro"/>
</dbReference>
<dbReference type="STRING" id="137246.A0A401SPG7"/>
<dbReference type="GO" id="GO:0005886">
    <property type="term" value="C:plasma membrane"/>
    <property type="evidence" value="ECO:0007669"/>
    <property type="project" value="TreeGrafter"/>
</dbReference>
<accession>A0A401SPG7</accession>
<protein>
    <recommendedName>
        <fullName evidence="7">G-protein coupled receptors family 3 profile domain-containing protein</fullName>
    </recommendedName>
</protein>
<comment type="caution">
    <text evidence="8">The sequence shown here is derived from an EMBL/GenBank/DDBJ whole genome shotgun (WGS) entry which is preliminary data.</text>
</comment>
<feature type="transmembrane region" description="Helical" evidence="6">
    <location>
        <begin position="66"/>
        <end position="85"/>
    </location>
</feature>
<evidence type="ECO:0000313" key="8">
    <source>
        <dbReference type="EMBL" id="GCC32276.1"/>
    </source>
</evidence>
<dbReference type="OrthoDB" id="5984008at2759"/>
<dbReference type="Proteomes" id="UP000287033">
    <property type="component" value="Unassembled WGS sequence"/>
</dbReference>
<feature type="domain" description="G-protein coupled receptors family 3 profile" evidence="7">
    <location>
        <begin position="27"/>
        <end position="117"/>
    </location>
</feature>
<name>A0A401SPG7_CHIPU</name>
<dbReference type="InterPro" id="IPR000068">
    <property type="entry name" value="GPCR_3_Ca_sens_rcpt-rel"/>
</dbReference>
<dbReference type="PANTHER" id="PTHR24061">
    <property type="entry name" value="CALCIUM-SENSING RECEPTOR-RELATED"/>
    <property type="match status" value="1"/>
</dbReference>
<keyword evidence="5" id="KW-0325">Glycoprotein</keyword>
<feature type="transmembrane region" description="Helical" evidence="6">
    <location>
        <begin position="26"/>
        <end position="50"/>
    </location>
</feature>
<dbReference type="PANTHER" id="PTHR24061:SF528">
    <property type="entry name" value="C-FAMILY ODORANT RECEPTOR OLFCD2-RELATED"/>
    <property type="match status" value="1"/>
</dbReference>
<evidence type="ECO:0000256" key="1">
    <source>
        <dbReference type="ARBA" id="ARBA00004141"/>
    </source>
</evidence>
<evidence type="ECO:0000259" key="7">
    <source>
        <dbReference type="PROSITE" id="PS50259"/>
    </source>
</evidence>
<organism evidence="8 9">
    <name type="scientific">Chiloscyllium punctatum</name>
    <name type="common">Brownbanded bambooshark</name>
    <name type="synonym">Hemiscyllium punctatum</name>
    <dbReference type="NCBI Taxonomy" id="137246"/>
    <lineage>
        <taxon>Eukaryota</taxon>
        <taxon>Metazoa</taxon>
        <taxon>Chordata</taxon>
        <taxon>Craniata</taxon>
        <taxon>Vertebrata</taxon>
        <taxon>Chondrichthyes</taxon>
        <taxon>Elasmobranchii</taxon>
        <taxon>Galeomorphii</taxon>
        <taxon>Galeoidea</taxon>
        <taxon>Orectolobiformes</taxon>
        <taxon>Hemiscylliidae</taxon>
        <taxon>Chiloscyllium</taxon>
    </lineage>
</organism>